<dbReference type="InterPro" id="IPR013083">
    <property type="entry name" value="Znf_RING/FYVE/PHD"/>
</dbReference>
<reference evidence="11" key="1">
    <citation type="journal article" date="2007" name="PLoS ONE">
        <title>The first genome sequence of an elite grapevine cultivar (Pinot noir Vitis vinifera L.): coping with a highly heterozygous genome.</title>
        <authorList>
            <person name="Velasco R."/>
            <person name="Zharkikh A."/>
            <person name="Troggio M."/>
            <person name="Cartwright D.A."/>
            <person name="Cestaro A."/>
            <person name="Pruss D."/>
            <person name="Pindo M."/>
            <person name="FitzGerald L.M."/>
            <person name="Vezzulli S."/>
            <person name="Reid J."/>
            <person name="Malacarne G."/>
            <person name="Iliev D."/>
            <person name="Coppola G."/>
            <person name="Wardell B."/>
            <person name="Micheletti D."/>
            <person name="Macalma T."/>
            <person name="Facci M."/>
            <person name="Mitchell J.T."/>
            <person name="Perazzolli M."/>
            <person name="Eldredge G."/>
            <person name="Gatto P."/>
            <person name="Oyzerski R."/>
            <person name="Moretto M."/>
            <person name="Gutin N."/>
            <person name="Stefanini M."/>
            <person name="Chen Y."/>
            <person name="Segala C."/>
            <person name="Davenport C."/>
            <person name="Dematte L."/>
            <person name="Mraz A."/>
            <person name="Battilana J."/>
            <person name="Stormo K."/>
            <person name="Costa F."/>
            <person name="Tao Q."/>
            <person name="Si-Ammour A."/>
            <person name="Harkins T."/>
            <person name="Lackey A."/>
            <person name="Perbost C."/>
            <person name="Taillon B."/>
            <person name="Stella A."/>
            <person name="Solovyev V."/>
            <person name="Fawcett J.A."/>
            <person name="Sterck L."/>
            <person name="Vandepoele K."/>
            <person name="Grando S.M."/>
            <person name="Toppo S."/>
            <person name="Moser C."/>
            <person name="Lanchbury J."/>
            <person name="Bogden R."/>
            <person name="Skolnick M."/>
            <person name="Sgaramella V."/>
            <person name="Bhatnagar S.K."/>
            <person name="Fontana P."/>
            <person name="Gutin A."/>
            <person name="Van de Peer Y."/>
            <person name="Salamini F."/>
            <person name="Viola R."/>
        </authorList>
    </citation>
    <scope>NUCLEOTIDE SEQUENCE</scope>
</reference>
<dbReference type="InterPro" id="IPR039525">
    <property type="entry name" value="RNF126-like_zinc-ribbon"/>
</dbReference>
<dbReference type="GO" id="GO:0008270">
    <property type="term" value="F:zinc ion binding"/>
    <property type="evidence" value="ECO:0007669"/>
    <property type="project" value="UniProtKB-KW"/>
</dbReference>
<accession>A5BJX3</accession>
<evidence type="ECO:0000256" key="5">
    <source>
        <dbReference type="ARBA" id="ARBA00022771"/>
    </source>
</evidence>
<dbReference type="Gene3D" id="3.30.40.10">
    <property type="entry name" value="Zinc/RING finger domain, C3HC4 (zinc finger)"/>
    <property type="match status" value="1"/>
</dbReference>
<keyword evidence="6" id="KW-0833">Ubl conjugation pathway</keyword>
<dbReference type="AlphaFoldDB" id="A5BJX3"/>
<feature type="transmembrane region" description="Helical" evidence="9">
    <location>
        <begin position="343"/>
        <end position="361"/>
    </location>
</feature>
<keyword evidence="9" id="KW-0812">Transmembrane</keyword>
<keyword evidence="5 8" id="KW-0863">Zinc-finger</keyword>
<organism evidence="11">
    <name type="scientific">Vitis vinifera</name>
    <name type="common">Grape</name>
    <dbReference type="NCBI Taxonomy" id="29760"/>
    <lineage>
        <taxon>Eukaryota</taxon>
        <taxon>Viridiplantae</taxon>
        <taxon>Streptophyta</taxon>
        <taxon>Embryophyta</taxon>
        <taxon>Tracheophyta</taxon>
        <taxon>Spermatophyta</taxon>
        <taxon>Magnoliopsida</taxon>
        <taxon>eudicotyledons</taxon>
        <taxon>Gunneridae</taxon>
        <taxon>Pentapetalae</taxon>
        <taxon>rosids</taxon>
        <taxon>Vitales</taxon>
        <taxon>Vitaceae</taxon>
        <taxon>Viteae</taxon>
        <taxon>Vitis</taxon>
    </lineage>
</organism>
<dbReference type="CDD" id="cd16667">
    <property type="entry name" value="RING-H2_RNF126-like"/>
    <property type="match status" value="1"/>
</dbReference>
<gene>
    <name evidence="11" type="ORF">VITISV_014950</name>
</gene>
<dbReference type="SMART" id="SM00184">
    <property type="entry name" value="RING"/>
    <property type="match status" value="1"/>
</dbReference>
<evidence type="ECO:0000256" key="6">
    <source>
        <dbReference type="ARBA" id="ARBA00022786"/>
    </source>
</evidence>
<sequence length="409" mass="47081">MSLSPPRERNNGDRTYQFYWCYQCNRSVRIASDNPSQIICPRCLGQFLQEIDTTRPRAFNEIITWDPFPEARLLEALSLVLDPPLRGLNNGVGRGDEAETEAARNRGRRWLRRRSHSREHWEAEADTGVPGRRRNNELGGRLGWPFGNGLGAQGRTWIVLRPTGPPGQNGPFPQSENMRPPRFELRDFFSGPGLNELIEELTQNDRPGPPPAPDSAINAMPTVKITPTHLINDSHCPVCKEEFKVGEEVRELPCNHVYHSDCIVPWLQLHNSCPVCRHEVPVPSDESDESHEGEDRRVRCMRLRQLASLWPFRSRYRRINPQDRDVTPHRALLMMNVLCLQQLTYSGLLALFFSPLMLLLLRSIRDLYHRPCHTWEIKLKRIAKTLVKQVTEDTMLRQIRADAYPKSGP</sequence>
<keyword evidence="9" id="KW-0472">Membrane</keyword>
<dbReference type="PROSITE" id="PS50089">
    <property type="entry name" value="ZF_RING_2"/>
    <property type="match status" value="1"/>
</dbReference>
<comment type="catalytic activity">
    <reaction evidence="1">
        <text>S-ubiquitinyl-[E2 ubiquitin-conjugating enzyme]-L-cysteine + [acceptor protein]-L-lysine = [E2 ubiquitin-conjugating enzyme]-L-cysteine + N(6)-ubiquitinyl-[acceptor protein]-L-lysine.</text>
        <dbReference type="EC" id="2.3.2.27"/>
    </reaction>
</comment>
<dbReference type="SUPFAM" id="SSF57850">
    <property type="entry name" value="RING/U-box"/>
    <property type="match status" value="1"/>
</dbReference>
<evidence type="ECO:0000256" key="2">
    <source>
        <dbReference type="ARBA" id="ARBA00012483"/>
    </source>
</evidence>
<dbReference type="Pfam" id="PF14369">
    <property type="entry name" value="Zn_ribbon_19"/>
    <property type="match status" value="1"/>
</dbReference>
<evidence type="ECO:0000259" key="10">
    <source>
        <dbReference type="PROSITE" id="PS50089"/>
    </source>
</evidence>
<evidence type="ECO:0000256" key="9">
    <source>
        <dbReference type="SAM" id="Phobius"/>
    </source>
</evidence>
<evidence type="ECO:0000256" key="7">
    <source>
        <dbReference type="ARBA" id="ARBA00022833"/>
    </source>
</evidence>
<dbReference type="OrthoDB" id="8062037at2759"/>
<dbReference type="PANTHER" id="PTHR15710">
    <property type="entry name" value="E3 UBIQUITIN-PROTEIN LIGASE PRAJA"/>
    <property type="match status" value="1"/>
</dbReference>
<keyword evidence="4" id="KW-0479">Metal-binding</keyword>
<evidence type="ECO:0000256" key="3">
    <source>
        <dbReference type="ARBA" id="ARBA00022679"/>
    </source>
</evidence>
<dbReference type="GO" id="GO:0061630">
    <property type="term" value="F:ubiquitin protein ligase activity"/>
    <property type="evidence" value="ECO:0007669"/>
    <property type="project" value="UniProtKB-EC"/>
</dbReference>
<dbReference type="FunFam" id="3.30.40.10:FF:000022">
    <property type="entry name" value="E3 ubiquitin-protein ligase RING1-like"/>
    <property type="match status" value="1"/>
</dbReference>
<dbReference type="Pfam" id="PF13639">
    <property type="entry name" value="zf-RING_2"/>
    <property type="match status" value="1"/>
</dbReference>
<evidence type="ECO:0000256" key="1">
    <source>
        <dbReference type="ARBA" id="ARBA00000900"/>
    </source>
</evidence>
<evidence type="ECO:0000313" key="11">
    <source>
        <dbReference type="EMBL" id="CAN68008.1"/>
    </source>
</evidence>
<dbReference type="ExpressionAtlas" id="A5BJX3">
    <property type="expression patterns" value="baseline and differential"/>
</dbReference>
<name>A5BJX3_VITVI</name>
<protein>
    <recommendedName>
        <fullName evidence="2">RING-type E3 ubiquitin transferase</fullName>
        <ecNumber evidence="2">2.3.2.27</ecNumber>
    </recommendedName>
</protein>
<evidence type="ECO:0000256" key="4">
    <source>
        <dbReference type="ARBA" id="ARBA00022723"/>
    </source>
</evidence>
<keyword evidence="9" id="KW-1133">Transmembrane helix</keyword>
<dbReference type="InterPro" id="IPR001841">
    <property type="entry name" value="Znf_RING"/>
</dbReference>
<evidence type="ECO:0000256" key="8">
    <source>
        <dbReference type="PROSITE-ProRule" id="PRU00175"/>
    </source>
</evidence>
<feature type="domain" description="RING-type" evidence="10">
    <location>
        <begin position="236"/>
        <end position="277"/>
    </location>
</feature>
<keyword evidence="7" id="KW-0862">Zinc</keyword>
<dbReference type="EC" id="2.3.2.27" evidence="2"/>
<dbReference type="PANTHER" id="PTHR15710:SF18">
    <property type="entry name" value="RING-TYPE E3 UBIQUITIN TRANSFERASE"/>
    <property type="match status" value="1"/>
</dbReference>
<dbReference type="EMBL" id="AM462015">
    <property type="protein sequence ID" value="CAN68008.1"/>
    <property type="molecule type" value="Genomic_DNA"/>
</dbReference>
<proteinExistence type="predicted"/>
<keyword evidence="3" id="KW-0808">Transferase</keyword>